<accession>A0A2C9VM38</accession>
<dbReference type="AlphaFoldDB" id="A0A2C9VM38"/>
<sequence>MIDEKSNYKLSQYPLRIKLIWNAFIKKFNSVEPITPFDRFAFLEFEKISRVWQ</sequence>
<name>A0A2C9VM38_MANES</name>
<gene>
    <name evidence="1" type="ORF">MANES_06G019100</name>
</gene>
<proteinExistence type="predicted"/>
<organism evidence="1">
    <name type="scientific">Manihot esculenta</name>
    <name type="common">Cassava</name>
    <name type="synonym">Jatropha manihot</name>
    <dbReference type="NCBI Taxonomy" id="3983"/>
    <lineage>
        <taxon>Eukaryota</taxon>
        <taxon>Viridiplantae</taxon>
        <taxon>Streptophyta</taxon>
        <taxon>Embryophyta</taxon>
        <taxon>Tracheophyta</taxon>
        <taxon>Spermatophyta</taxon>
        <taxon>Magnoliopsida</taxon>
        <taxon>eudicotyledons</taxon>
        <taxon>Gunneridae</taxon>
        <taxon>Pentapetalae</taxon>
        <taxon>rosids</taxon>
        <taxon>fabids</taxon>
        <taxon>Malpighiales</taxon>
        <taxon>Euphorbiaceae</taxon>
        <taxon>Crotonoideae</taxon>
        <taxon>Manihoteae</taxon>
        <taxon>Manihot</taxon>
    </lineage>
</organism>
<protein>
    <submittedName>
        <fullName evidence="1">Uncharacterized protein</fullName>
    </submittedName>
</protein>
<dbReference type="EMBL" id="CM004392">
    <property type="protein sequence ID" value="OAY46690.1"/>
    <property type="molecule type" value="Genomic_DNA"/>
</dbReference>
<reference evidence="1" key="1">
    <citation type="submission" date="2016-02" db="EMBL/GenBank/DDBJ databases">
        <title>WGS assembly of Manihot esculenta.</title>
        <authorList>
            <person name="Bredeson J.V."/>
            <person name="Prochnik S.E."/>
            <person name="Lyons J.B."/>
            <person name="Schmutz J."/>
            <person name="Grimwood J."/>
            <person name="Vrebalov J."/>
            <person name="Bart R.S."/>
            <person name="Amuge T."/>
            <person name="Ferguson M.E."/>
            <person name="Green R."/>
            <person name="Putnam N."/>
            <person name="Stites J."/>
            <person name="Rounsley S."/>
            <person name="Rokhsar D.S."/>
        </authorList>
    </citation>
    <scope>NUCLEOTIDE SEQUENCE [LARGE SCALE GENOMIC DNA]</scope>
    <source>
        <tissue evidence="1">Leaf</tissue>
    </source>
</reference>
<evidence type="ECO:0000313" key="1">
    <source>
        <dbReference type="EMBL" id="OAY46690.1"/>
    </source>
</evidence>